<dbReference type="CDD" id="cd00833">
    <property type="entry name" value="PKS"/>
    <property type="match status" value="1"/>
</dbReference>
<gene>
    <name evidence="11" type="ORF">E0Z10_g5262</name>
</gene>
<sequence length="2395" mass="260884">MASSHFVQEPVAIIGFSCRLPGGNTNPTKLWSFLENGGVASNKVPKSRFNIDGHWDGSHKPRTMRPLGGMFLEDIDPADFDASFFEISKVEAISMDPNQRQMLEVVFEGLENSGVTLESLDGAPVGCFVGMTIDTACSGSMIGVDIACRYLHSREIDTAIIATSNLYLNPEHVMDMGAVGNAHSPTALCHTFDVSADGYVKAEAVSSLIIKRLSDAIRDGDPIRAVIRGSANNSDGRTPGIASPSAEAQAVAIRSAYANAGITDFNDTAYLECHGTGTQAGDPTEVGGASSVFAATRSADTPLIIGSIKSNVGHAEPAAGISGLMKATMALEKGLIPGNPTFENPNPKIDFAGWKVKASRTALPWPKCSIRRASVNSFGYGGSNVHVVLEQAPDLREGPRHVSSYLSDDDDFDFDRQEAGRPSLLIFSANDESTLKSNVKGIATHLMNPRVSVDLADLAYTLSEKRSKLFRRGFITTKSTDLDESSLITGKKKSEIPRIGFVFTGQGAQWPQMGKDLVTHFPSTRLILQELDQVLQGLPQPPTWSLLSELIEPRTAEHLRQPEFSQPLVTALQICMIAVLQDWGIAPQCVVGHSSGEIAAAHASGHLSRADAIKAAFYRGRAALNRKSEIESDVGMLAVGLGAEAIAPYLEKYEGDAWVACYNSPSSLTISGRRNALEALKTDLSSAGFFARLLQVDLAYHSELMGVIGEEYQALLDTAFNPSTGSTEVVMYSSVYGTRMTNKLTDTVYWRTNMVSPVRFNEALTMMLSDTNAPNFLIEIGPSGALSGPISQIRKYLPGQGSDVSYFPAWSRGAGAGKTIFDLAGHLFVAGGTVNLAHVNQYDTQAVANKPRTIIDLPNYHWNHSIKYWHENASSKDWRFKKFVNHDLLGSKVLGTSWKTPTWRKLLSLADVPWLRDHKMGPDVLMPGSGFITMALEALYQRTKALDSTGNYSHAAANDLCYRFRDTRFDKALVLEEGKESEILLTLTQQPSTRVWHEFRISSINGDNEIEHCSGLVRLQDPIGELAIDDRISPLRYPTSGQMWYRAQREAGYGFGPSFQKLLSVESRSGQRHGRSLVSLSEPKSKWDPQSYYPIHPASLDGCFQTVTPSLWAGERSSLNAVLVPSIIDDLVINKVPMNLTEGLSVANSEYTGRGRMEEAKSYLANCAVYDKENGTLLMRMSGLRFAKLDTGVKVDPHVFNEISWKPDITFMTQDRLDGLLVAKSENKYDVVIDLVAHKKPALNVLEINLDPSDSSCMWFEAGDATSRASYLRYDFASSDARNLIGVQTAHENKRNSAFYIIKTDTERLGLTEAEYDLVIVKTSPEIDVDVTTLTLNIKPLLAPSSFVLWTQHEATFIQSESVSGNETESMDGLVLPSTPGLSGHNNTVTTPVLSIPTVSESVATPPTSVSTPASSAGDASDLQVDKKSLGELAQNSFEGAFVSKKVQLLMAAQDLGTSLEIPMSGSGVTAYLTRVKAAELDNTARRDLVIARFQEGTPELSTSLRVGLEENGWDVSDQAYPFPGVTSKSVVLVLDELDTPVMTKIDDQQWEGLKSLVSTGAVILWVTQGAQYEVTNPDTALAHGLFRVVRMEDANAKLVCLDVQSSTTGTTASVITELLASLRGEWPKKNVETEFAERGGVLYVHRLVPDIQVNEFKRREVEGAEPILQSLHENPRPVSLRVERLGTFQSLTWRETNTSEVPVDEGRVEVEIMAVGVNFKDVAVTMGIVPENEYTLGYEASGVVTRLGPGVTKFKVGERVCFLNNGSYANRLQVPTGRAHVIPDSMSFEDAATIPSVYLASMYSLFDMANLKKGQSVLIHSASGGVGISAIQLAQYIGAEIYVTVGTEEKRNFLAENFGIPREHMFSSRHTGFAKEILRATGGRGVDVILNSLTGEMLDESWRICADGGIMVEIGKKDIVDRNSLSMEPFDRNCSFRAMDFSYTNDISDPLIERLLGQIFDLVNSGHIGPVQPITTFGFDEVGSALAYIRSGRHMGKVVVSDRGRTDVRVPIRPALEQLRLRGDASYLIVGGLRGLCGNLAIHMARHGAKHIIVCSRSGIHDEQSAKTILNCEVYGCAITEAKGDAGDRDFVGKVFSEATPAIAGVIMGAMVLRDKPYETMSLEEYHAAIYGKVRGTWNLHHVSLEQKQPLEFFTMLSSISGIVGKKGQSNYSAGNTFLDAFAYYRQSLGLRANTVDLGLIEDVGYVAEQGGMDSHFDKTQWEPIYEGTLRNILSYSVLQQTAPINRATSAQLVTGISFPLPSHSDLSREARFAHLFVASSAGGPAGEGSQADQEIRTFLMMVKAKSDKTALAKMAVELLVSQLTKILRLETEMEPAKSLLAYGTDSLAAVELRNWVRVELGAELTTLDITNAASINSLAEKLVSKIPESAVAL</sequence>
<feature type="region of interest" description="Disordered" evidence="7">
    <location>
        <begin position="1400"/>
        <end position="1420"/>
    </location>
</feature>
<dbReference type="InterPro" id="IPR001227">
    <property type="entry name" value="Ac_transferase_dom_sf"/>
</dbReference>
<dbReference type="InterPro" id="IPR020843">
    <property type="entry name" value="ER"/>
</dbReference>
<proteinExistence type="predicted"/>
<evidence type="ECO:0000313" key="12">
    <source>
        <dbReference type="Proteomes" id="UP000297716"/>
    </source>
</evidence>
<keyword evidence="5" id="KW-0511">Multifunctional enzyme</keyword>
<accession>A0A4Z0Z4D3</accession>
<dbReference type="InterPro" id="IPR036291">
    <property type="entry name" value="NAD(P)-bd_dom_sf"/>
</dbReference>
<dbReference type="InterPro" id="IPR014031">
    <property type="entry name" value="Ketoacyl_synth_C"/>
</dbReference>
<evidence type="ECO:0000256" key="3">
    <source>
        <dbReference type="ARBA" id="ARBA00022679"/>
    </source>
</evidence>
<keyword evidence="12" id="KW-1185">Reference proteome</keyword>
<dbReference type="InterPro" id="IPR049552">
    <property type="entry name" value="PKS_DH_N"/>
</dbReference>
<dbReference type="Gene3D" id="3.10.129.110">
    <property type="entry name" value="Polyketide synthase dehydratase"/>
    <property type="match status" value="1"/>
</dbReference>
<name>A0A4Z0Z4D3_9PEZI</name>
<dbReference type="Pfam" id="PF13602">
    <property type="entry name" value="ADH_zinc_N_2"/>
    <property type="match status" value="1"/>
</dbReference>
<evidence type="ECO:0000259" key="10">
    <source>
        <dbReference type="PROSITE" id="PS52019"/>
    </source>
</evidence>
<dbReference type="SMART" id="SM00826">
    <property type="entry name" value="PKS_DH"/>
    <property type="match status" value="1"/>
</dbReference>
<dbReference type="CDD" id="cd05195">
    <property type="entry name" value="enoyl_red"/>
    <property type="match status" value="1"/>
</dbReference>
<dbReference type="PROSITE" id="PS52019">
    <property type="entry name" value="PKS_MFAS_DH"/>
    <property type="match status" value="1"/>
</dbReference>
<feature type="domain" description="PKS/mFAS DH" evidence="10">
    <location>
        <begin position="886"/>
        <end position="1195"/>
    </location>
</feature>
<dbReference type="PANTHER" id="PTHR43775:SF18">
    <property type="entry name" value="ENZYME, PUTATIVE (JCVI)-RELATED"/>
    <property type="match status" value="1"/>
</dbReference>
<evidence type="ECO:0000256" key="1">
    <source>
        <dbReference type="ARBA" id="ARBA00022450"/>
    </source>
</evidence>
<dbReference type="Gene3D" id="3.40.366.10">
    <property type="entry name" value="Malonyl-Coenzyme A Acyl Carrier Protein, domain 2"/>
    <property type="match status" value="1"/>
</dbReference>
<dbReference type="Gene3D" id="3.40.50.720">
    <property type="entry name" value="NAD(P)-binding Rossmann-like Domain"/>
    <property type="match status" value="2"/>
</dbReference>
<feature type="region of interest" description="N-terminal hotdog fold" evidence="6">
    <location>
        <begin position="886"/>
        <end position="1024"/>
    </location>
</feature>
<dbReference type="InterPro" id="IPR020841">
    <property type="entry name" value="PKS_Beta-ketoAc_synthase_dom"/>
</dbReference>
<dbReference type="SUPFAM" id="SSF52151">
    <property type="entry name" value="FabD/lysophospholipase-like"/>
    <property type="match status" value="1"/>
</dbReference>
<dbReference type="GO" id="GO:0044550">
    <property type="term" value="P:secondary metabolite biosynthetic process"/>
    <property type="evidence" value="ECO:0007669"/>
    <property type="project" value="TreeGrafter"/>
</dbReference>
<dbReference type="InterPro" id="IPR020806">
    <property type="entry name" value="PKS_PP-bd"/>
</dbReference>
<dbReference type="Pfam" id="PF00109">
    <property type="entry name" value="ketoacyl-synt"/>
    <property type="match status" value="1"/>
</dbReference>
<dbReference type="SUPFAM" id="SSF50129">
    <property type="entry name" value="GroES-like"/>
    <property type="match status" value="1"/>
</dbReference>
<evidence type="ECO:0000259" key="9">
    <source>
        <dbReference type="PROSITE" id="PS52004"/>
    </source>
</evidence>
<evidence type="ECO:0000256" key="6">
    <source>
        <dbReference type="PROSITE-ProRule" id="PRU01363"/>
    </source>
</evidence>
<evidence type="ECO:0000256" key="5">
    <source>
        <dbReference type="ARBA" id="ARBA00023268"/>
    </source>
</evidence>
<evidence type="ECO:0000259" key="8">
    <source>
        <dbReference type="PROSITE" id="PS50075"/>
    </source>
</evidence>
<dbReference type="SUPFAM" id="SSF51735">
    <property type="entry name" value="NAD(P)-binding Rossmann-fold domains"/>
    <property type="match status" value="3"/>
</dbReference>
<comment type="caution">
    <text evidence="11">The sequence shown here is derived from an EMBL/GenBank/DDBJ whole genome shotgun (WGS) entry which is preliminary data.</text>
</comment>
<feature type="active site" description="Proton donor; for dehydratase activity" evidence="6">
    <location>
        <position position="1101"/>
    </location>
</feature>
<dbReference type="SUPFAM" id="SSF55048">
    <property type="entry name" value="Probable ACP-binding domain of malonyl-CoA ACP transacylase"/>
    <property type="match status" value="1"/>
</dbReference>
<dbReference type="PROSITE" id="PS52004">
    <property type="entry name" value="KS3_2"/>
    <property type="match status" value="1"/>
</dbReference>
<dbReference type="Pfam" id="PF23114">
    <property type="entry name" value="NAD-bd_HRPKS_sdrA"/>
    <property type="match status" value="1"/>
</dbReference>
<dbReference type="PANTHER" id="PTHR43775">
    <property type="entry name" value="FATTY ACID SYNTHASE"/>
    <property type="match status" value="1"/>
</dbReference>
<dbReference type="Proteomes" id="UP000297716">
    <property type="component" value="Unassembled WGS sequence"/>
</dbReference>
<dbReference type="Pfam" id="PF08659">
    <property type="entry name" value="KR"/>
    <property type="match status" value="1"/>
</dbReference>
<feature type="active site" description="Proton acceptor; for dehydratase activity" evidence="6">
    <location>
        <position position="918"/>
    </location>
</feature>
<keyword evidence="1" id="KW-0596">Phosphopantetheine</keyword>
<dbReference type="Pfam" id="PF21089">
    <property type="entry name" value="PKS_DH_N"/>
    <property type="match status" value="1"/>
</dbReference>
<organism evidence="11 12">
    <name type="scientific">Xylaria hypoxylon</name>
    <dbReference type="NCBI Taxonomy" id="37992"/>
    <lineage>
        <taxon>Eukaryota</taxon>
        <taxon>Fungi</taxon>
        <taxon>Dikarya</taxon>
        <taxon>Ascomycota</taxon>
        <taxon>Pezizomycotina</taxon>
        <taxon>Sordariomycetes</taxon>
        <taxon>Xylariomycetidae</taxon>
        <taxon>Xylariales</taxon>
        <taxon>Xylariaceae</taxon>
        <taxon>Xylaria</taxon>
    </lineage>
</organism>
<dbReference type="Pfam" id="PF14765">
    <property type="entry name" value="PS-DH"/>
    <property type="match status" value="1"/>
</dbReference>
<keyword evidence="3" id="KW-0808">Transferase</keyword>
<protein>
    <submittedName>
        <fullName evidence="11">Uncharacterized protein</fullName>
    </submittedName>
</protein>
<evidence type="ECO:0000256" key="7">
    <source>
        <dbReference type="SAM" id="MobiDB-lite"/>
    </source>
</evidence>
<dbReference type="SMART" id="SM00822">
    <property type="entry name" value="PKS_KR"/>
    <property type="match status" value="1"/>
</dbReference>
<dbReference type="InterPro" id="IPR050091">
    <property type="entry name" value="PKS_NRPS_Biosynth_Enz"/>
</dbReference>
<dbReference type="Gene3D" id="3.90.180.10">
    <property type="entry name" value="Medium-chain alcohol dehydrogenases, catalytic domain"/>
    <property type="match status" value="1"/>
</dbReference>
<dbReference type="GO" id="GO:1901336">
    <property type="term" value="P:lactone biosynthetic process"/>
    <property type="evidence" value="ECO:0007669"/>
    <property type="project" value="UniProtKB-ARBA"/>
</dbReference>
<evidence type="ECO:0000256" key="2">
    <source>
        <dbReference type="ARBA" id="ARBA00022553"/>
    </source>
</evidence>
<dbReference type="InterPro" id="IPR016039">
    <property type="entry name" value="Thiolase-like"/>
</dbReference>
<dbReference type="InterPro" id="IPR042104">
    <property type="entry name" value="PKS_dehydratase_sf"/>
</dbReference>
<dbReference type="GO" id="GO:0016491">
    <property type="term" value="F:oxidoreductase activity"/>
    <property type="evidence" value="ECO:0007669"/>
    <property type="project" value="UniProtKB-KW"/>
</dbReference>
<dbReference type="InterPro" id="IPR009081">
    <property type="entry name" value="PP-bd_ACP"/>
</dbReference>
<evidence type="ECO:0000313" key="11">
    <source>
        <dbReference type="EMBL" id="TGJ83512.1"/>
    </source>
</evidence>
<dbReference type="SMART" id="SM00823">
    <property type="entry name" value="PKS_PP"/>
    <property type="match status" value="1"/>
</dbReference>
<dbReference type="Gene3D" id="1.10.1200.10">
    <property type="entry name" value="ACP-like"/>
    <property type="match status" value="1"/>
</dbReference>
<dbReference type="InterPro" id="IPR013968">
    <property type="entry name" value="PKS_KR"/>
</dbReference>
<dbReference type="InterPro" id="IPR020807">
    <property type="entry name" value="PKS_DH"/>
</dbReference>
<dbReference type="PROSITE" id="PS50075">
    <property type="entry name" value="CARRIER"/>
    <property type="match status" value="1"/>
</dbReference>
<dbReference type="STRING" id="37992.A0A4Z0Z4D3"/>
<dbReference type="InterPro" id="IPR011032">
    <property type="entry name" value="GroES-like_sf"/>
</dbReference>
<dbReference type="InterPro" id="IPR014030">
    <property type="entry name" value="Ketoacyl_synth_N"/>
</dbReference>
<reference evidence="11 12" key="1">
    <citation type="submission" date="2019-03" db="EMBL/GenBank/DDBJ databases">
        <title>Draft genome sequence of Xylaria hypoxylon DSM 108379, a ubiquitous saprotrophic-parasitic fungi on hardwood.</title>
        <authorList>
            <person name="Buettner E."/>
            <person name="Leonhardt S."/>
            <person name="Gebauer A.M."/>
            <person name="Liers C."/>
            <person name="Hofrichter M."/>
            <person name="Kellner H."/>
        </authorList>
    </citation>
    <scope>NUCLEOTIDE SEQUENCE [LARGE SCALE GENOMIC DNA]</scope>
    <source>
        <strain evidence="11 12">DSM 108379</strain>
    </source>
</reference>
<dbReference type="SUPFAM" id="SSF47336">
    <property type="entry name" value="ACP-like"/>
    <property type="match status" value="1"/>
</dbReference>
<dbReference type="EMBL" id="SKBN01000092">
    <property type="protein sequence ID" value="TGJ83512.1"/>
    <property type="molecule type" value="Genomic_DNA"/>
</dbReference>
<dbReference type="InterPro" id="IPR036736">
    <property type="entry name" value="ACP-like_sf"/>
</dbReference>
<dbReference type="Pfam" id="PF08240">
    <property type="entry name" value="ADH_N"/>
    <property type="match status" value="1"/>
</dbReference>
<dbReference type="OrthoDB" id="329835at2759"/>
<dbReference type="Pfam" id="PF00698">
    <property type="entry name" value="Acyl_transf_1"/>
    <property type="match status" value="1"/>
</dbReference>
<dbReference type="SMART" id="SM00827">
    <property type="entry name" value="PKS_AT"/>
    <property type="match status" value="1"/>
</dbReference>
<feature type="compositionally biased region" description="Low complexity" evidence="7">
    <location>
        <begin position="1400"/>
        <end position="1417"/>
    </location>
</feature>
<dbReference type="Pfam" id="PF23297">
    <property type="entry name" value="ACP_SdgA_C"/>
    <property type="match status" value="1"/>
</dbReference>
<dbReference type="Pfam" id="PF02801">
    <property type="entry name" value="Ketoacyl-synt_C"/>
    <property type="match status" value="1"/>
</dbReference>
<dbReference type="InterPro" id="IPR049900">
    <property type="entry name" value="PKS_mFAS_DH"/>
</dbReference>
<dbReference type="FunFam" id="3.40.50.720:FF:000209">
    <property type="entry name" value="Polyketide synthase Pks12"/>
    <property type="match status" value="1"/>
</dbReference>
<dbReference type="SUPFAM" id="SSF53901">
    <property type="entry name" value="Thiolase-like"/>
    <property type="match status" value="1"/>
</dbReference>
<dbReference type="InterPro" id="IPR049551">
    <property type="entry name" value="PKS_DH_C"/>
</dbReference>
<dbReference type="InterPro" id="IPR013154">
    <property type="entry name" value="ADH-like_N"/>
</dbReference>
<dbReference type="InterPro" id="IPR032821">
    <property type="entry name" value="PKS_assoc"/>
</dbReference>
<keyword evidence="4" id="KW-0560">Oxidoreductase</keyword>
<evidence type="ECO:0000256" key="4">
    <source>
        <dbReference type="ARBA" id="ARBA00023002"/>
    </source>
</evidence>
<dbReference type="InterPro" id="IPR016036">
    <property type="entry name" value="Malonyl_transacylase_ACP-bd"/>
</dbReference>
<dbReference type="GO" id="GO:0004312">
    <property type="term" value="F:fatty acid synthase activity"/>
    <property type="evidence" value="ECO:0007669"/>
    <property type="project" value="TreeGrafter"/>
</dbReference>
<dbReference type="InterPro" id="IPR016035">
    <property type="entry name" value="Acyl_Trfase/lysoPLipase"/>
</dbReference>
<feature type="domain" description="Carrier" evidence="8">
    <location>
        <begin position="2312"/>
        <end position="2388"/>
    </location>
</feature>
<keyword evidence="2" id="KW-0597">Phosphoprotein</keyword>
<dbReference type="InterPro" id="IPR056501">
    <property type="entry name" value="NAD-bd_HRPKS_sdrA"/>
</dbReference>
<feature type="region of interest" description="C-terminal hotdog fold" evidence="6">
    <location>
        <begin position="1036"/>
        <end position="1195"/>
    </location>
</feature>
<dbReference type="InterPro" id="IPR057326">
    <property type="entry name" value="KR_dom"/>
</dbReference>
<dbReference type="Pfam" id="PF16197">
    <property type="entry name" value="KAsynt_C_assoc"/>
    <property type="match status" value="1"/>
</dbReference>
<dbReference type="SMART" id="SM00825">
    <property type="entry name" value="PKS_KS"/>
    <property type="match status" value="1"/>
</dbReference>
<feature type="domain" description="Ketosynthase family 3 (KS3)" evidence="9">
    <location>
        <begin position="8"/>
        <end position="391"/>
    </location>
</feature>
<dbReference type="GO" id="GO:0006633">
    <property type="term" value="P:fatty acid biosynthetic process"/>
    <property type="evidence" value="ECO:0007669"/>
    <property type="project" value="TreeGrafter"/>
</dbReference>
<dbReference type="SMART" id="SM00829">
    <property type="entry name" value="PKS_ER"/>
    <property type="match status" value="1"/>
</dbReference>
<dbReference type="Gene3D" id="3.40.47.10">
    <property type="match status" value="2"/>
</dbReference>
<dbReference type="InterPro" id="IPR014043">
    <property type="entry name" value="Acyl_transferase_dom"/>
</dbReference>
<dbReference type="GO" id="GO:0031177">
    <property type="term" value="F:phosphopantetheine binding"/>
    <property type="evidence" value="ECO:0007669"/>
    <property type="project" value="InterPro"/>
</dbReference>